<feature type="compositionally biased region" description="Basic and acidic residues" evidence="4">
    <location>
        <begin position="307"/>
        <end position="316"/>
    </location>
</feature>
<dbReference type="GO" id="GO:0006325">
    <property type="term" value="P:chromatin organization"/>
    <property type="evidence" value="ECO:0007669"/>
    <property type="project" value="InterPro"/>
</dbReference>
<evidence type="ECO:0008006" key="7">
    <source>
        <dbReference type="Google" id="ProtNLM"/>
    </source>
</evidence>
<keyword evidence="3" id="KW-0175">Coiled coil</keyword>
<dbReference type="FunFam" id="1.25.40.10:FF:000431">
    <property type="entry name" value="Tetratricopeptide repeat (TPR)-like superfamily protein"/>
    <property type="match status" value="1"/>
</dbReference>
<evidence type="ECO:0000256" key="1">
    <source>
        <dbReference type="ARBA" id="ARBA00004123"/>
    </source>
</evidence>
<keyword evidence="2" id="KW-0539">Nucleus</keyword>
<feature type="region of interest" description="Disordered" evidence="4">
    <location>
        <begin position="872"/>
        <end position="905"/>
    </location>
</feature>
<gene>
    <name evidence="5" type="ORF">OSB04_030173</name>
</gene>
<comment type="subcellular location">
    <subcellularLocation>
        <location evidence="1">Nucleus</location>
    </subcellularLocation>
</comment>
<dbReference type="Gene3D" id="1.25.40.10">
    <property type="entry name" value="Tetratricopeptide repeat domain"/>
    <property type="match status" value="1"/>
</dbReference>
<dbReference type="GO" id="GO:0005634">
    <property type="term" value="C:nucleus"/>
    <property type="evidence" value="ECO:0007669"/>
    <property type="project" value="UniProtKB-SubCell"/>
</dbReference>
<dbReference type="GO" id="GO:0031491">
    <property type="term" value="F:nucleosome binding"/>
    <property type="evidence" value="ECO:0007669"/>
    <property type="project" value="TreeGrafter"/>
</dbReference>
<comment type="caution">
    <text evidence="5">The sequence shown here is derived from an EMBL/GenBank/DDBJ whole genome shotgun (WGS) entry which is preliminary data.</text>
</comment>
<keyword evidence="6" id="KW-1185">Reference proteome</keyword>
<evidence type="ECO:0000313" key="6">
    <source>
        <dbReference type="Proteomes" id="UP001172457"/>
    </source>
</evidence>
<evidence type="ECO:0000256" key="3">
    <source>
        <dbReference type="SAM" id="Coils"/>
    </source>
</evidence>
<protein>
    <recommendedName>
        <fullName evidence="7">Calcineurin-binding protein 1</fullName>
    </recommendedName>
</protein>
<evidence type="ECO:0000256" key="4">
    <source>
        <dbReference type="SAM" id="MobiDB-lite"/>
    </source>
</evidence>
<dbReference type="PANTHER" id="PTHR15502:SF7">
    <property type="entry name" value="CALCINEURIN-BINDING PROTEIN CABIN-1"/>
    <property type="match status" value="1"/>
</dbReference>
<reference evidence="5" key="1">
    <citation type="submission" date="2023-03" db="EMBL/GenBank/DDBJ databases">
        <title>Chromosome-scale reference genome and RAD-based genetic map of yellow starthistle (Centaurea solstitialis) reveal putative structural variation and QTLs associated with invader traits.</title>
        <authorList>
            <person name="Reatini B."/>
            <person name="Cang F.A."/>
            <person name="Jiang Q."/>
            <person name="Mckibben M.T.W."/>
            <person name="Barker M.S."/>
            <person name="Rieseberg L.H."/>
            <person name="Dlugosch K.M."/>
        </authorList>
    </citation>
    <scope>NUCLEOTIDE SEQUENCE</scope>
    <source>
        <strain evidence="5">CAN-66</strain>
        <tissue evidence="5">Leaf</tissue>
    </source>
</reference>
<proteinExistence type="predicted"/>
<dbReference type="PANTHER" id="PTHR15502">
    <property type="entry name" value="CALCINEURIN-BINDING PROTEIN CABIN 1-RELATED"/>
    <property type="match status" value="1"/>
</dbReference>
<name>A0AA38W3K0_9ASTR</name>
<feature type="region of interest" description="Disordered" evidence="4">
    <location>
        <begin position="1853"/>
        <end position="1880"/>
    </location>
</feature>
<feature type="coiled-coil region" evidence="3">
    <location>
        <begin position="947"/>
        <end position="974"/>
    </location>
</feature>
<evidence type="ECO:0000313" key="5">
    <source>
        <dbReference type="EMBL" id="KAJ9537440.1"/>
    </source>
</evidence>
<organism evidence="5 6">
    <name type="scientific">Centaurea solstitialis</name>
    <name type="common">yellow star-thistle</name>
    <dbReference type="NCBI Taxonomy" id="347529"/>
    <lineage>
        <taxon>Eukaryota</taxon>
        <taxon>Viridiplantae</taxon>
        <taxon>Streptophyta</taxon>
        <taxon>Embryophyta</taxon>
        <taxon>Tracheophyta</taxon>
        <taxon>Spermatophyta</taxon>
        <taxon>Magnoliopsida</taxon>
        <taxon>eudicotyledons</taxon>
        <taxon>Gunneridae</taxon>
        <taxon>Pentapetalae</taxon>
        <taxon>asterids</taxon>
        <taxon>campanulids</taxon>
        <taxon>Asterales</taxon>
        <taxon>Asteraceae</taxon>
        <taxon>Carduoideae</taxon>
        <taxon>Cardueae</taxon>
        <taxon>Centaureinae</taxon>
        <taxon>Centaurea</taxon>
    </lineage>
</organism>
<dbReference type="InterPro" id="IPR033053">
    <property type="entry name" value="Hir3/CABIN1"/>
</dbReference>
<dbReference type="EMBL" id="JARYMX010000008">
    <property type="protein sequence ID" value="KAJ9537440.1"/>
    <property type="molecule type" value="Genomic_DNA"/>
</dbReference>
<dbReference type="InterPro" id="IPR011990">
    <property type="entry name" value="TPR-like_helical_dom_sf"/>
</dbReference>
<feature type="compositionally biased region" description="Basic and acidic residues" evidence="4">
    <location>
        <begin position="323"/>
        <end position="344"/>
    </location>
</feature>
<feature type="region of interest" description="Disordered" evidence="4">
    <location>
        <begin position="301"/>
        <end position="349"/>
    </location>
</feature>
<dbReference type="Proteomes" id="UP001172457">
    <property type="component" value="Chromosome 8"/>
</dbReference>
<dbReference type="SUPFAM" id="SSF48452">
    <property type="entry name" value="TPR-like"/>
    <property type="match status" value="1"/>
</dbReference>
<accession>A0AA38W3K0</accession>
<sequence length="1880" mass="211550">MFSIAAINDTDTKDQWEPLAPTKEAQEFRLSQIYQEGLLKLQEKDYEKARELLESVLKDHLLPNGQVDNSGSDGHLLQLRFLTLKNLATVFLQQGSTHYESALHCYLQAVDIDSKDSVVWNQLGTLSCSMGLLSISRWAFEQGLLCSPNNWNCMEKLLEVLIAIGDEVACLSVAEIILRHWPSHSRALHVKQVIVESEPTPFAPRGIDKLEPQHVRLKFLDKRKATSHDLDDNGATKKSNRNTILHLPEASWTALAGEILGILTPLNECDPKEGADKLYRSADVRLIIHLPCSSDNVSRIISNNPSKDNEAVEHASTETGLNEEPHQERRSSRLERLRSRKPDKEEPELTVTKDLVKLVPQFLEPFIMVESGTTNCSKDASASSRCSEVLTNAQNNESTDVARFVRETSKNYGAYHIGHLLLEEIACRGIPYQDSFEKFLELEQLIRNSGENRSPECSIFLAELSYDFGIRSSDPSTSTDFMSRASYHLCKLIETIALDCPFDCSGGVPENNTTDGFSIGSLLDKKRALWVRFFWLSGKLSILNDDKEKAQKEFGVALALFTAKDKESNPLSISLPHLKVINELTVDWVLHELNLLEVDFLMKNSVSDMIEKDLHLDCIRLLAPLLFCMKDDHVAVSAVLNKDGEGVTSAELSALNVLIKACERSKQMDAIVYLRCHRRKLRLLMSATGVEECFGSQKSSTFSKKVLAASETELTENSSAVLHPLLSEEVKAISQCTQEMRNSISPCGSINGSVVPMRIIGDVQSMLLAIMCHIASTCFSRKSLGADDLDDKERRQKCCFVDSAIAFFRLQHLNPNVPVKTQIDLIIAIHEMLAEYGLCCASGDGEEDGTFLKLAIKHLLYLDMKLKSTSINKGSESTQCDEQVSQDSYNKRSGNDSNESDFDKLNLEVGPSDMGKTITTDADATGIVINNGNSSTKDTAKENAALEVDLESGKQLTEEEKEDLEIEIDTALDQCFFCLYGLHLRSDSSYEDDLATHKNTSRGNYQTKEQCADVFQYILPYAKASSRTGLVKLRRVLRAIRKHFPQPPDSALDGNAIEKFLDDPDLCEDKLSEEAGSDGFRDAIMNIIYQDGSISMRQPATIESSEPYMDVYRNLYYLLAQSEEMSATDKWAGFVLTKEGEEFVQQTAKLFKYDLLFNPQRFESWQRLATIYDEEVDLLLNDGSKQINVTGWRKNATFAQRVDTSRRRSRRCLLMTLALAETAIQQGEIHDLLALVYYDGLQNVVPIYDQRLNLPIKDAEWRMFCQNSMKHFEKAFAQKEDWSYVYYLGKLSEKLRYSRETSFAYYDKAIALNPSAVDPFYRMHASRLKLLWSCGKDDKEALKIAAMYSFNQSMKESVTNILDKTNHENSPKTRTDSEDVNPSQPNLGEMWHMLYSDCLSALQICVEGDLKHFHKARYMLAQGLYRKGESGDLEKAKDELSFCFKSSRSSFTINMWEIDSMVKKGRRRAPGMAGNRKPLEVNLAESSRKFITCIRKYILFYMKLLEETGDISTLERAYISIRADKRFSLCLEDLVPIALGRYIKALVSSINQIEIGTSSDNVGLEHLLEKMFSLYMEQMNLWSDICNLPEIKCPEISESSLFGYLFKYIQILETNCRLEALEGINEKMRKRLKNPKLSNTNSAKVHKHVSMAWCRCIVISLASITPLNSRFSTDSQAPTSLELNNQVLCIDLRTDEIWQSTFEDANYLKVLETKWNIKRACSRHFEMNTTKKLLLWAYALLHGRCVTNVSVIIKYCEETLKSKMKKVAGSSSTPTTPTMHSVVASQTGVGKDVVSGRDTATSVDPTLTETRTPEIVSSKPDTGTNCDDGSAFLQQAQNDGETHKIISAIPLLLPSKNDDTTVTGSSGDKPQAAEADCEKS</sequence>
<evidence type="ECO:0000256" key="2">
    <source>
        <dbReference type="ARBA" id="ARBA00023242"/>
    </source>
</evidence>
<feature type="compositionally biased region" description="Polar residues" evidence="4">
    <location>
        <begin position="872"/>
        <end position="888"/>
    </location>
</feature>